<feature type="chain" id="PRO_5018034397" description="Blue (type 1) copper domain-containing protein" evidence="6">
    <location>
        <begin position="46"/>
        <end position="392"/>
    </location>
</feature>
<evidence type="ECO:0000256" key="1">
    <source>
        <dbReference type="ARBA" id="ARBA00022448"/>
    </source>
</evidence>
<evidence type="ECO:0000256" key="5">
    <source>
        <dbReference type="SAM" id="MobiDB-lite"/>
    </source>
</evidence>
<accession>A0A3N4PYD1</accession>
<evidence type="ECO:0000313" key="9">
    <source>
        <dbReference type="Proteomes" id="UP000278351"/>
    </source>
</evidence>
<reference evidence="8 9" key="1">
    <citation type="submission" date="2018-11" db="EMBL/GenBank/DDBJ databases">
        <title>Chitinophaga lutea sp.nov., isolate from arsenic contaminated soil.</title>
        <authorList>
            <person name="Zong Y."/>
        </authorList>
    </citation>
    <scope>NUCLEOTIDE SEQUENCE [LARGE SCALE GENOMIC DNA]</scope>
    <source>
        <strain evidence="8 9">ZY74</strain>
    </source>
</reference>
<dbReference type="Proteomes" id="UP000278351">
    <property type="component" value="Unassembled WGS sequence"/>
</dbReference>
<keyword evidence="4" id="KW-0186">Copper</keyword>
<proteinExistence type="predicted"/>
<gene>
    <name evidence="8" type="ORF">EGT74_05295</name>
</gene>
<dbReference type="Pfam" id="PF00127">
    <property type="entry name" value="Copper-bind"/>
    <property type="match status" value="1"/>
</dbReference>
<feature type="region of interest" description="Disordered" evidence="5">
    <location>
        <begin position="177"/>
        <end position="210"/>
    </location>
</feature>
<dbReference type="PROSITE" id="PS00196">
    <property type="entry name" value="COPPER_BLUE"/>
    <property type="match status" value="1"/>
</dbReference>
<keyword evidence="6" id="KW-0732">Signal</keyword>
<name>A0A3N4PYD1_9BACT</name>
<keyword evidence="1" id="KW-0813">Transport</keyword>
<dbReference type="InterPro" id="IPR028871">
    <property type="entry name" value="BlueCu_1_BS"/>
</dbReference>
<feature type="domain" description="Blue (type 1) copper" evidence="7">
    <location>
        <begin position="59"/>
        <end position="168"/>
    </location>
</feature>
<keyword evidence="2" id="KW-0479">Metal-binding</keyword>
<evidence type="ECO:0000256" key="3">
    <source>
        <dbReference type="ARBA" id="ARBA00022982"/>
    </source>
</evidence>
<evidence type="ECO:0000256" key="2">
    <source>
        <dbReference type="ARBA" id="ARBA00022723"/>
    </source>
</evidence>
<keyword evidence="3" id="KW-0249">Electron transport</keyword>
<dbReference type="PANTHER" id="PTHR38439">
    <property type="entry name" value="AURACYANIN-B"/>
    <property type="match status" value="1"/>
</dbReference>
<dbReference type="PANTHER" id="PTHR38439:SF2">
    <property type="entry name" value="OUTER MEMBRANE PROTEIN H.8"/>
    <property type="match status" value="1"/>
</dbReference>
<dbReference type="EMBL" id="RPDH01000001">
    <property type="protein sequence ID" value="RPE12958.1"/>
    <property type="molecule type" value="Genomic_DNA"/>
</dbReference>
<dbReference type="SUPFAM" id="SSF49503">
    <property type="entry name" value="Cupredoxins"/>
    <property type="match status" value="1"/>
</dbReference>
<dbReference type="InterPro" id="IPR000923">
    <property type="entry name" value="BlueCu_1"/>
</dbReference>
<evidence type="ECO:0000256" key="6">
    <source>
        <dbReference type="SAM" id="SignalP"/>
    </source>
</evidence>
<dbReference type="GO" id="GO:0009055">
    <property type="term" value="F:electron transfer activity"/>
    <property type="evidence" value="ECO:0007669"/>
    <property type="project" value="InterPro"/>
</dbReference>
<evidence type="ECO:0000313" key="8">
    <source>
        <dbReference type="EMBL" id="RPE12958.1"/>
    </source>
</evidence>
<dbReference type="Gene3D" id="2.60.40.420">
    <property type="entry name" value="Cupredoxins - blue copper proteins"/>
    <property type="match status" value="1"/>
</dbReference>
<organism evidence="8 9">
    <name type="scientific">Chitinophaga lutea</name>
    <dbReference type="NCBI Taxonomy" id="2488634"/>
    <lineage>
        <taxon>Bacteria</taxon>
        <taxon>Pseudomonadati</taxon>
        <taxon>Bacteroidota</taxon>
        <taxon>Chitinophagia</taxon>
        <taxon>Chitinophagales</taxon>
        <taxon>Chitinophagaceae</taxon>
        <taxon>Chitinophaga</taxon>
    </lineage>
</organism>
<keyword evidence="9" id="KW-1185">Reference proteome</keyword>
<dbReference type="InterPro" id="IPR008972">
    <property type="entry name" value="Cupredoxin"/>
</dbReference>
<dbReference type="InterPro" id="IPR050845">
    <property type="entry name" value="Cu-binding_ET"/>
</dbReference>
<evidence type="ECO:0000256" key="4">
    <source>
        <dbReference type="ARBA" id="ARBA00023008"/>
    </source>
</evidence>
<sequence>MKNSIAAAVVFLSRSHTMKRCSVSISYMKKLLLLFSIFSACICRAQDTPLVIHMKVLQGLQFDVVRFQVKPGAKVKIIFSNTDDMNHNLLIVKPGTREAVVNLAQELGAQGPSVDYIPASANVLWSLPVVEPEQEKTLEFTAPLQEGIYPYVCTYPGHGLIMYGAMYVKQDAHLPDITDDGNIPPGRRQSDVSLEEDETHHASHHGHGTRALHPYTPVPPYHYRVFIAGASPAAIAVSLPDSLSYCWDAGECKLRFAWKGGFLDNSDLWKGKGDALAKVQGAVFFNGASAYPFTFKGVAPVASYKGYRLVARYPEFHYTVNGAHVYELIKPAAGGNGIVRHFRVTGHTKDVVFYAPPQEGLRYESSAGKWEEDKLLLTALQAREFSITITVL</sequence>
<feature type="signal peptide" evidence="6">
    <location>
        <begin position="1"/>
        <end position="45"/>
    </location>
</feature>
<dbReference type="GO" id="GO:0005507">
    <property type="term" value="F:copper ion binding"/>
    <property type="evidence" value="ECO:0007669"/>
    <property type="project" value="InterPro"/>
</dbReference>
<evidence type="ECO:0000259" key="7">
    <source>
        <dbReference type="Pfam" id="PF00127"/>
    </source>
</evidence>
<dbReference type="CDD" id="cd04233">
    <property type="entry name" value="Auracyanin"/>
    <property type="match status" value="1"/>
</dbReference>
<dbReference type="AlphaFoldDB" id="A0A3N4PYD1"/>
<protein>
    <recommendedName>
        <fullName evidence="7">Blue (type 1) copper domain-containing protein</fullName>
    </recommendedName>
</protein>
<comment type="caution">
    <text evidence="8">The sequence shown here is derived from an EMBL/GenBank/DDBJ whole genome shotgun (WGS) entry which is preliminary data.</text>
</comment>